<sequence>MSHREEAPGRRPRTRWRDYVSQLAWERLGVPPEELEEVSGSGFPVFGESNIWKGNDDALLNHPAHNPPLPSSSSPFSSPIPVHSTTSIMNHTPSPHLSEGGKSAGGGLLCSLGLGSDRGICSPDSLTHTPSPTGGTPSSSPPLLLSPGLGGLGLGSLGAMGEGAGADWESREELRLRELEEARARAAQMEKTMRWWSDCTANWREKWSKVRAERNRARDEVRQLRQRLDTLTKELTSVRRERQELASENETLRQESLRLHTAPPPSVTSPSSSPAHPRGASSSSTPSIPPSSPASSSSSSSQVHPDGKLDRVGEGPPGSPEPEPVRDVDLDRQKMAQQKELEVLESVLRSRAPEGNTQEAWDSRGGSGSVNPASSRSSSGLSRQERSRQLWEDISTVEEDSSKLNALQLRLDESQKVLLKEREDKLALSKSIERLEAELSQWKLKYEELSKSKQEALKQVGNMYCLASLALVLQIKSVKSVKRKKISLSHEITLCFDMLRVEYILLFLFYLPLVLRVSLLNLLKEMHQDELGRISEDLEDELGARTSMDKKLAELRAEMERLQVENAAEWGRRERLETDKLALERDNKKLRAQAEDLEEQLAKKRRQAASALDTDLKVIQSELFERNKELADLRHIHTKVKKQFQEKTAELAHANRRVESHEAEVKKLRLRVEELKKELGQAEDELDESHNQTRKLQRSLDEQVEQTENLQVQLEHLQSRLRRKLQSPGLFGKVRSARFSPENPDGPTSDMDEEEEEELQLQIP</sequence>
<dbReference type="Proteomes" id="UP000831701">
    <property type="component" value="Chromosome 1"/>
</dbReference>
<keyword evidence="2" id="KW-1185">Reference proteome</keyword>
<reference evidence="1" key="1">
    <citation type="submission" date="2022-04" db="EMBL/GenBank/DDBJ databases">
        <title>Jade perch genome.</title>
        <authorList>
            <person name="Chao B."/>
        </authorList>
    </citation>
    <scope>NUCLEOTIDE SEQUENCE</scope>
    <source>
        <strain evidence="1">CB-2022</strain>
    </source>
</reference>
<protein>
    <submittedName>
        <fullName evidence="1">Uncharacterized protein</fullName>
    </submittedName>
</protein>
<gene>
    <name evidence="1" type="ORF">L3Q82_009147</name>
</gene>
<dbReference type="EMBL" id="CM041531">
    <property type="protein sequence ID" value="KAI3377236.1"/>
    <property type="molecule type" value="Genomic_DNA"/>
</dbReference>
<comment type="caution">
    <text evidence="1">The sequence shown here is derived from an EMBL/GenBank/DDBJ whole genome shotgun (WGS) entry which is preliminary data.</text>
</comment>
<evidence type="ECO:0000313" key="2">
    <source>
        <dbReference type="Proteomes" id="UP000831701"/>
    </source>
</evidence>
<name>A0ACB8XBA0_9TELE</name>
<proteinExistence type="predicted"/>
<accession>A0ACB8XBA0</accession>
<evidence type="ECO:0000313" key="1">
    <source>
        <dbReference type="EMBL" id="KAI3377236.1"/>
    </source>
</evidence>
<organism evidence="1 2">
    <name type="scientific">Scortum barcoo</name>
    <name type="common">barcoo grunter</name>
    <dbReference type="NCBI Taxonomy" id="214431"/>
    <lineage>
        <taxon>Eukaryota</taxon>
        <taxon>Metazoa</taxon>
        <taxon>Chordata</taxon>
        <taxon>Craniata</taxon>
        <taxon>Vertebrata</taxon>
        <taxon>Euteleostomi</taxon>
        <taxon>Actinopterygii</taxon>
        <taxon>Neopterygii</taxon>
        <taxon>Teleostei</taxon>
        <taxon>Neoteleostei</taxon>
        <taxon>Acanthomorphata</taxon>
        <taxon>Eupercaria</taxon>
        <taxon>Centrarchiformes</taxon>
        <taxon>Terapontoidei</taxon>
        <taxon>Terapontidae</taxon>
        <taxon>Scortum</taxon>
    </lineage>
</organism>